<dbReference type="PANTHER" id="PTHR42776:SF4">
    <property type="entry name" value="ACYLAMINO-ACID-RELEASING ENZYME"/>
    <property type="match status" value="1"/>
</dbReference>
<comment type="caution">
    <text evidence="3">The sequence shown here is derived from an EMBL/GenBank/DDBJ whole genome shotgun (WGS) entry which is preliminary data.</text>
</comment>
<dbReference type="InterPro" id="IPR001375">
    <property type="entry name" value="Peptidase_S9_cat"/>
</dbReference>
<gene>
    <name evidence="3" type="ORF">JKG61_22440</name>
</gene>
<dbReference type="Proteomes" id="UP000625283">
    <property type="component" value="Unassembled WGS sequence"/>
</dbReference>
<evidence type="ECO:0000256" key="1">
    <source>
        <dbReference type="ARBA" id="ARBA00022801"/>
    </source>
</evidence>
<dbReference type="InterPro" id="IPR029058">
    <property type="entry name" value="AB_hydrolase_fold"/>
</dbReference>
<dbReference type="PANTHER" id="PTHR42776">
    <property type="entry name" value="SERINE PEPTIDASE S9 FAMILY MEMBER"/>
    <property type="match status" value="1"/>
</dbReference>
<dbReference type="Gene3D" id="3.40.50.1820">
    <property type="entry name" value="alpha/beta hydrolase"/>
    <property type="match status" value="1"/>
</dbReference>
<dbReference type="RefSeq" id="WP_202105248.1">
    <property type="nucleotide sequence ID" value="NZ_JAERTY010000020.1"/>
</dbReference>
<dbReference type="EMBL" id="JAERTY010000020">
    <property type="protein sequence ID" value="MBL1411534.1"/>
    <property type="molecule type" value="Genomic_DNA"/>
</dbReference>
<name>A0ABS1RBC9_9SPHI</name>
<reference evidence="3 4" key="1">
    <citation type="submission" date="2021-01" db="EMBL/GenBank/DDBJ databases">
        <title>C459-1 draft genome sequence.</title>
        <authorList>
            <person name="Zhang X.-F."/>
        </authorList>
    </citation>
    <scope>NUCLEOTIDE SEQUENCE [LARGE SCALE GENOMIC DNA]</scope>
    <source>
        <strain evidence="4">C459-1</strain>
    </source>
</reference>
<dbReference type="SUPFAM" id="SSF53474">
    <property type="entry name" value="alpha/beta-Hydrolases"/>
    <property type="match status" value="1"/>
</dbReference>
<dbReference type="Pfam" id="PF00326">
    <property type="entry name" value="Peptidase_S9"/>
    <property type="match status" value="1"/>
</dbReference>
<protein>
    <submittedName>
        <fullName evidence="3">Prolyl oligopeptidase family serine peptidase</fullName>
    </submittedName>
</protein>
<accession>A0ABS1RBC9</accession>
<evidence type="ECO:0000259" key="2">
    <source>
        <dbReference type="Pfam" id="PF00326"/>
    </source>
</evidence>
<proteinExistence type="predicted"/>
<keyword evidence="1" id="KW-0378">Hydrolase</keyword>
<evidence type="ECO:0000313" key="4">
    <source>
        <dbReference type="Proteomes" id="UP000625283"/>
    </source>
</evidence>
<organism evidence="3 4">
    <name type="scientific">Sphingobacterium faecale</name>
    <dbReference type="NCBI Taxonomy" id="2803775"/>
    <lineage>
        <taxon>Bacteria</taxon>
        <taxon>Pseudomonadati</taxon>
        <taxon>Bacteroidota</taxon>
        <taxon>Sphingobacteriia</taxon>
        <taxon>Sphingobacteriales</taxon>
        <taxon>Sphingobacteriaceae</taxon>
        <taxon>Sphingobacterium</taxon>
    </lineage>
</organism>
<keyword evidence="4" id="KW-1185">Reference proteome</keyword>
<sequence length="841" mass="98325">MMVTRIILQILLLFFVLLGQLSPVIAQTIKEFSDSYKAYHRTSLHTQSPNLDWVVVRHVYGEEKVEYELVSLLKNTTRLLSEASLFTFTTDSVLVYQLPNQEVVFENLNTQKKKKFEGIVNFIHFPSNHMVILKPIDQSEMIITNANGLVNHHLKHLKNTRIDFTSQKIYFRIDAVWNVLDLKQNRMSQLINFPAIDWLHESNSEWIGLKKENDKLRLFQQEKDSQKINESIIIPPIQFLFTEDYVTNLEIREGRYILFKLALENNKNQLAEISYTNQYNPKAFSFLQLGIYDVKEKKWTWEPDKKKPYQTQKFLTKGGDFMLYDNALNVVDTLTNVRLPMQLVKNYGAYQVPIANQYEKDNNYYYDINTDYILYFEGGRWKSENLSTHEIKEAPFESNVQLSDGKYNKLADLPKDRITPTFQKGIFIVKSEYDLYSWDIFKNKVQLLTNGAADHINYELKAQPLWILGESLWGGIFHRPIDLKKPLLVRGISMKDYTTRLGVISGNKLKIIAQSDFTIKDFKDSKRVVYTTSGYNEPLKIYEVKGNKSYLKYASKGMKTGSRPLLKKKLLHYTVDGQELNAYLFYPIEYDSTKIYPMVVRVYEKFSYDFREDDIPHLMDGTGFNYMHYLHNGYFVLQPDLAYKVNDSQKTAIKSIENLMSNIKSIPQIDSKHIGLIGHSFGGYEAALFMGTTNLFETAIVGVPIIDIPRKYLSEFKIFNENHADYAREERQQTRMNSSLFDNWQGYLEASPIYHVKKVQKPLLLWGGSLDGNVLPDQVRSYFYGLKRVHKKAVYLNYLDEGHSISKKENRLDLNYKIWQWMEYFLKGNSAADWIKPLLEN</sequence>
<evidence type="ECO:0000313" key="3">
    <source>
        <dbReference type="EMBL" id="MBL1411534.1"/>
    </source>
</evidence>
<feature type="domain" description="Peptidase S9 prolyl oligopeptidase catalytic" evidence="2">
    <location>
        <begin position="664"/>
        <end position="827"/>
    </location>
</feature>